<name>A0A816B1T9_ADIRI</name>
<evidence type="ECO:0000256" key="1">
    <source>
        <dbReference type="SAM" id="MobiDB-lite"/>
    </source>
</evidence>
<reference evidence="2" key="1">
    <citation type="submission" date="2021-02" db="EMBL/GenBank/DDBJ databases">
        <authorList>
            <person name="Nowell W R."/>
        </authorList>
    </citation>
    <scope>NUCLEOTIDE SEQUENCE</scope>
</reference>
<sequence length="274" mass="31827">MNVINTCLKYYDNNTERLVNALFDNTVPENLKSETTTTASGVSLRATTENDNPFLSVDVPLVQQRANIYDNDEFDFFNRDDVDRSRIHRGKKTQDTLAILDDKSHLEGMNERYSRLGLVKDDTDEEYDDEYDDTYDDGVVNVKDKDDAIDNEIEKNTNRLTGKQPGRYRQQSDEDEEENADGNQDKRRSQFVENPEVVRERWAQQRAAWQQRHQPHRSHGQEQQQHDVVGNVRGRGQTTAVAHNRRWKDAHKGSQANHNRRDRAAQKLNRGLLS</sequence>
<evidence type="ECO:0000313" key="3">
    <source>
        <dbReference type="Proteomes" id="UP000663828"/>
    </source>
</evidence>
<comment type="caution">
    <text evidence="2">The sequence shown here is derived from an EMBL/GenBank/DDBJ whole genome shotgun (WGS) entry which is preliminary data.</text>
</comment>
<dbReference type="Proteomes" id="UP000663828">
    <property type="component" value="Unassembled WGS sequence"/>
</dbReference>
<dbReference type="GO" id="GO:0006355">
    <property type="term" value="P:regulation of DNA-templated transcription"/>
    <property type="evidence" value="ECO:0007669"/>
    <property type="project" value="TreeGrafter"/>
</dbReference>
<feature type="compositionally biased region" description="Basic and acidic residues" evidence="1">
    <location>
        <begin position="183"/>
        <end position="203"/>
    </location>
</feature>
<feature type="compositionally biased region" description="Basic and acidic residues" evidence="1">
    <location>
        <begin position="142"/>
        <end position="157"/>
    </location>
</feature>
<dbReference type="AlphaFoldDB" id="A0A816B1T9"/>
<dbReference type="GO" id="GO:0043130">
    <property type="term" value="F:ubiquitin binding"/>
    <property type="evidence" value="ECO:0007669"/>
    <property type="project" value="TreeGrafter"/>
</dbReference>
<gene>
    <name evidence="2" type="ORF">XAT740_LOCUS48003</name>
</gene>
<dbReference type="PANTHER" id="PTHR21494:SF0">
    <property type="entry name" value="ACTIVATING SIGNAL COINTEGRATOR 1 COMPLEX SUBUNIT 2"/>
    <property type="match status" value="1"/>
</dbReference>
<feature type="region of interest" description="Disordered" evidence="1">
    <location>
        <begin position="120"/>
        <end position="274"/>
    </location>
</feature>
<organism evidence="2 3">
    <name type="scientific">Adineta ricciae</name>
    <name type="common">Rotifer</name>
    <dbReference type="NCBI Taxonomy" id="249248"/>
    <lineage>
        <taxon>Eukaryota</taxon>
        <taxon>Metazoa</taxon>
        <taxon>Spiralia</taxon>
        <taxon>Gnathifera</taxon>
        <taxon>Rotifera</taxon>
        <taxon>Eurotatoria</taxon>
        <taxon>Bdelloidea</taxon>
        <taxon>Adinetida</taxon>
        <taxon>Adinetidae</taxon>
        <taxon>Adineta</taxon>
    </lineage>
</organism>
<accession>A0A816B1T9</accession>
<dbReference type="PANTHER" id="PTHR21494">
    <property type="entry name" value="ACTIVATING SIGNAL COINTEGRATOR 1 COMPLEX SUBUNIT 2 ASC-1 COMPLEX SUBUNIT P100"/>
    <property type="match status" value="1"/>
</dbReference>
<protein>
    <submittedName>
        <fullName evidence="2">Uncharacterized protein</fullName>
    </submittedName>
</protein>
<dbReference type="InterPro" id="IPR052586">
    <property type="entry name" value="ASCC2"/>
</dbReference>
<keyword evidence="3" id="KW-1185">Reference proteome</keyword>
<dbReference type="EMBL" id="CAJNOR010006791">
    <property type="protein sequence ID" value="CAF1603639.1"/>
    <property type="molecule type" value="Genomic_DNA"/>
</dbReference>
<feature type="compositionally biased region" description="Acidic residues" evidence="1">
    <location>
        <begin position="122"/>
        <end position="136"/>
    </location>
</feature>
<proteinExistence type="predicted"/>
<evidence type="ECO:0000313" key="2">
    <source>
        <dbReference type="EMBL" id="CAF1603639.1"/>
    </source>
</evidence>